<accession>A0A8J7DWK6</accession>
<evidence type="ECO:0000313" key="2">
    <source>
        <dbReference type="Proteomes" id="UP000654482"/>
    </source>
</evidence>
<keyword evidence="2" id="KW-1185">Reference proteome</keyword>
<comment type="caution">
    <text evidence="1">The sequence shown here is derived from an EMBL/GenBank/DDBJ whole genome shotgun (WGS) entry which is preliminary data.</text>
</comment>
<dbReference type="RefSeq" id="WP_194029493.1">
    <property type="nucleotide sequence ID" value="NZ_JADEWZ010000014.1"/>
</dbReference>
<dbReference type="EMBL" id="JADEWZ010000014">
    <property type="protein sequence ID" value="MBE9116397.1"/>
    <property type="molecule type" value="Genomic_DNA"/>
</dbReference>
<organism evidence="1 2">
    <name type="scientific">Lusitaniella coriacea LEGE 07157</name>
    <dbReference type="NCBI Taxonomy" id="945747"/>
    <lineage>
        <taxon>Bacteria</taxon>
        <taxon>Bacillati</taxon>
        <taxon>Cyanobacteriota</taxon>
        <taxon>Cyanophyceae</taxon>
        <taxon>Spirulinales</taxon>
        <taxon>Lusitaniellaceae</taxon>
        <taxon>Lusitaniella</taxon>
    </lineage>
</organism>
<name>A0A8J7DWK6_9CYAN</name>
<reference evidence="1" key="1">
    <citation type="submission" date="2020-10" db="EMBL/GenBank/DDBJ databases">
        <authorList>
            <person name="Castelo-Branco R."/>
            <person name="Eusebio N."/>
            <person name="Adriana R."/>
            <person name="Vieira A."/>
            <person name="Brugerolle De Fraissinette N."/>
            <person name="Rezende De Castro R."/>
            <person name="Schneider M.P."/>
            <person name="Vasconcelos V."/>
            <person name="Leao P.N."/>
        </authorList>
    </citation>
    <scope>NUCLEOTIDE SEQUENCE</scope>
    <source>
        <strain evidence="1">LEGE 07157</strain>
    </source>
</reference>
<gene>
    <name evidence="1" type="ORF">IQ249_10850</name>
</gene>
<proteinExistence type="predicted"/>
<protein>
    <submittedName>
        <fullName evidence="1">Baseplate J/gp47 family protein</fullName>
    </submittedName>
</protein>
<dbReference type="Proteomes" id="UP000654482">
    <property type="component" value="Unassembled WGS sequence"/>
</dbReference>
<sequence length="1520" mass="171756">MEIKAEIFRDGTSQNNRSRKALETDYVAVDERTLADWIRLAQAYAKDLKYFNSRDRAEGDWSSFFAGDAQAIADAVESLDAGNTNVSKDILDRIAQPHFALFLTFLKLLRYPQQQFKALTQRRLDFYYRQVLHLSEKEATRDRVRVIFSLASDRAEYLLEKGTHLSAGTDAKGNDLHYAADRDLYINQAQVASVKTLSVQKVYIDLEAIHLKEEKTNEAFEKVLRWAVGTPNQGDNLPTFPQNDPTGTPMDIAALNTLYKEIADYTLEQVSEDRQQYILNQLCFAALEDFQFCFAVHTREIAKQRGEPDIIPPTDLEWQQVYRLIEKAYRKKINRDRRNRLKQEHRSSQYNDPEAAFLGLWRFALGNPLPPFPESQEVDLDELLTALDGENAEDAARYTQENLFLSVADFQKIMGIQSQNWDAPEWDEVYRLLERAQTRKEAFTYPPIGRTEIKGICANAIASAEPNEPLTLPRFHPFIAQPLDSEAVQSLGVAISSPVLWLKEGNRAIALTLSCQADTFTRGLLKELLAQGEMPFSVAISSAEGWLWIPEEQLGFAVGDFFLEPPLKTYSQTELFPIYQTPDATFEESRDSNQYLRFPDGSMYRIDAVLSATRVRLSAVGYAGGGDGITQYPTLDLGGDSVVLNDLQLSDNQQEFITSRDRFNAEDVGKFVVLADGTIYQIEQFANARRVGVRYWGYLPASGETRKYDRIVFSAGAVAQLSDLTLESLAIAPDVNPPLTPQDIGTLWVGVNGEIAQLVGFLSDREATVTPIGRLEKLPLPDAKIEQYSASGIYLNSLQFKIALADTQPAITPPDARDFQTSHPVIKIALKEGNPEYYPSFKTLCLEKANIQVAVQDIQELQLRNDRAVLNPKSPFEPFDSQPIAGSSFYFAHPEIVSKKLDSLTLNVEWMGLPDDFATHYYAYSHCGLSPRPPELDNSSFKAQLDLFFNRTWHPIAARSLFSTEGRLHYDKAHFINLPSKEFARVPNEPETNDLWEQNRYFRLELTRPDFQHNLYGLVLNKVARAKDNDFVKDANGNDTATAINALTVYPPYTPKIKSITLNYQASAEIRLRTHDGTAGQIFQLHPFGYLNLQNAQEDCYYFLPQYETEGSLFIGIRDLHPPQHLTLLFQLVSGSGNADLINPDIQWSYLARDRWQPFPKTDLLSDSTNGLVDSGILHFTIPANATHQNHLFPSGLYWLRATASHNTASIPDALDIRSQAVTATFINQDNDPDHLSTPLAADSIQSLVERNPAISKVEQPYSSFGGRRQETPRAFYTRVSERLRHKQRAVTRWDYERLVLEEFPQIYKVKCLAQAEQSHAPSAAQVTVVVIPNLANTAPFLPLEPKAPLYLLREIEAYLKAHASPFVKVVVKNPRYEQIKYRLAVRFREGYEQGYSLKQLNEELVRFLSPWAYEEQSDISFGSSIHSSTVIHFIESRPYVDYVANLKLIEQVAISAANPSTVNATDRINTTNLAQVKQVDSILVSAPEHIIDSIASSDYAQEEFEGVDYMIIGLDFAVT</sequence>
<evidence type="ECO:0000313" key="1">
    <source>
        <dbReference type="EMBL" id="MBE9116397.1"/>
    </source>
</evidence>